<comment type="caution">
    <text evidence="2">The sequence shown here is derived from an EMBL/GenBank/DDBJ whole genome shotgun (WGS) entry which is preliminary data.</text>
</comment>
<protein>
    <submittedName>
        <fullName evidence="2">Tat pathway signal sequence</fullName>
    </submittedName>
</protein>
<dbReference type="Pfam" id="PF20327">
    <property type="entry name" value="DUF6622"/>
    <property type="match status" value="1"/>
</dbReference>
<keyword evidence="1" id="KW-0812">Transmembrane</keyword>
<dbReference type="AlphaFoldDB" id="A0A4S4B151"/>
<proteinExistence type="predicted"/>
<keyword evidence="1" id="KW-0472">Membrane</keyword>
<feature type="transmembrane region" description="Helical" evidence="1">
    <location>
        <begin position="102"/>
        <end position="120"/>
    </location>
</feature>
<feature type="transmembrane region" description="Helical" evidence="1">
    <location>
        <begin position="41"/>
        <end position="63"/>
    </location>
</feature>
<accession>A0A4S4B151</accession>
<evidence type="ECO:0000313" key="3">
    <source>
        <dbReference type="Proteomes" id="UP000308430"/>
    </source>
</evidence>
<feature type="transmembrane region" description="Helical" evidence="1">
    <location>
        <begin position="69"/>
        <end position="90"/>
    </location>
</feature>
<dbReference type="Proteomes" id="UP000308430">
    <property type="component" value="Unassembled WGS sequence"/>
</dbReference>
<evidence type="ECO:0000256" key="1">
    <source>
        <dbReference type="SAM" id="Phobius"/>
    </source>
</evidence>
<dbReference type="InterPro" id="IPR046730">
    <property type="entry name" value="DUF6622"/>
</dbReference>
<dbReference type="OrthoDB" id="3034721at2"/>
<reference evidence="2 3" key="1">
    <citation type="submission" date="2019-04" db="EMBL/GenBank/DDBJ databases">
        <title>Azoarcus nasutitermitis sp. nov. isolated from termite nest.</title>
        <authorList>
            <person name="Lin S.-Y."/>
            <person name="Hameed A."/>
            <person name="Hsu Y.-H."/>
            <person name="Young C.-C."/>
        </authorList>
    </citation>
    <scope>NUCLEOTIDE SEQUENCE [LARGE SCALE GENOMIC DNA]</scope>
    <source>
        <strain evidence="2 3">CC-YHH838</strain>
    </source>
</reference>
<keyword evidence="1" id="KW-1133">Transmembrane helix</keyword>
<gene>
    <name evidence="2" type="ORF">E6C76_05345</name>
</gene>
<dbReference type="EMBL" id="SSOC01000002">
    <property type="protein sequence ID" value="THF66271.1"/>
    <property type="molecule type" value="Genomic_DNA"/>
</dbReference>
<organism evidence="2 3">
    <name type="scientific">Pseudothauera nasutitermitis</name>
    <dbReference type="NCBI Taxonomy" id="2565930"/>
    <lineage>
        <taxon>Bacteria</taxon>
        <taxon>Pseudomonadati</taxon>
        <taxon>Pseudomonadota</taxon>
        <taxon>Betaproteobacteria</taxon>
        <taxon>Rhodocyclales</taxon>
        <taxon>Zoogloeaceae</taxon>
        <taxon>Pseudothauera</taxon>
    </lineage>
</organism>
<name>A0A4S4B151_9RHOO</name>
<dbReference type="RefSeq" id="WP_136347220.1">
    <property type="nucleotide sequence ID" value="NZ_SSOC01000002.1"/>
</dbReference>
<keyword evidence="3" id="KW-1185">Reference proteome</keyword>
<feature type="transmembrane region" description="Helical" evidence="1">
    <location>
        <begin position="132"/>
        <end position="157"/>
    </location>
</feature>
<feature type="transmembrane region" description="Helical" evidence="1">
    <location>
        <begin position="6"/>
        <end position="29"/>
    </location>
</feature>
<evidence type="ECO:0000313" key="2">
    <source>
        <dbReference type="EMBL" id="THF66271.1"/>
    </source>
</evidence>
<sequence length="162" mass="17517">MSELPLSAILANTPQWVFVVLAVLLVLGWRQSRDRRVRRGSLLILPVAMFGLSLHGVVASFGFAPLPVLAWGLGNAMVLALRPAWLMPVVRAEPPGCLRVSGSWWPLTLMMAIFGIRYVIGYAAARQLPVVAQAWFAGSASLALGCLGGVFLARAVVAWRVR</sequence>